<organism evidence="1 2">
    <name type="scientific">Streptoalloteichus tenebrarius (strain ATCC 17920 / DSM 40477 / JCM 4838 / CBS 697.72 / NBRC 16177 / NCIMB 11028 / NRRL B-12390 / A12253. 1 / ISP 5477)</name>
    <name type="common">Streptomyces tenebrarius</name>
    <dbReference type="NCBI Taxonomy" id="1933"/>
    <lineage>
        <taxon>Bacteria</taxon>
        <taxon>Bacillati</taxon>
        <taxon>Actinomycetota</taxon>
        <taxon>Actinomycetes</taxon>
        <taxon>Pseudonocardiales</taxon>
        <taxon>Pseudonocardiaceae</taxon>
        <taxon>Streptoalloteichus</taxon>
    </lineage>
</organism>
<dbReference type="EMBL" id="JAMTCP010000006">
    <property type="protein sequence ID" value="MCP2258089.1"/>
    <property type="molecule type" value="Genomic_DNA"/>
</dbReference>
<comment type="caution">
    <text evidence="1">The sequence shown here is derived from an EMBL/GenBank/DDBJ whole genome shotgun (WGS) entry which is preliminary data.</text>
</comment>
<accession>A0ABT1HRD6</accession>
<sequence length="101" mass="11240">MTTVLLGTERMTLRLRSGAYIPLPPGEWGLIAKEWGRSLLADNKSENTIRIYMHALRQLGEWASAQTTPQGKSVAAGYAPAEMTASVMRAYMRRCLKDIRG</sequence>
<proteinExistence type="predicted"/>
<gene>
    <name evidence="1" type="ORF">LX15_001776</name>
</gene>
<keyword evidence="2" id="KW-1185">Reference proteome</keyword>
<dbReference type="Proteomes" id="UP001205311">
    <property type="component" value="Unassembled WGS sequence"/>
</dbReference>
<dbReference type="RefSeq" id="WP_253669018.1">
    <property type="nucleotide sequence ID" value="NZ_JAMTCP010000006.1"/>
</dbReference>
<reference evidence="1 2" key="1">
    <citation type="submission" date="2022-06" db="EMBL/GenBank/DDBJ databases">
        <title>Genomic Encyclopedia of Archaeal and Bacterial Type Strains, Phase II (KMG-II): from individual species to whole genera.</title>
        <authorList>
            <person name="Goeker M."/>
        </authorList>
    </citation>
    <scope>NUCLEOTIDE SEQUENCE [LARGE SCALE GENOMIC DNA]</scope>
    <source>
        <strain evidence="1 2">DSM 40477</strain>
    </source>
</reference>
<evidence type="ECO:0000313" key="1">
    <source>
        <dbReference type="EMBL" id="MCP2258089.1"/>
    </source>
</evidence>
<protein>
    <recommendedName>
        <fullName evidence="3">Integrase</fullName>
    </recommendedName>
</protein>
<evidence type="ECO:0000313" key="2">
    <source>
        <dbReference type="Proteomes" id="UP001205311"/>
    </source>
</evidence>
<evidence type="ECO:0008006" key="3">
    <source>
        <dbReference type="Google" id="ProtNLM"/>
    </source>
</evidence>
<name>A0ABT1HRD6_STRSD</name>